<feature type="region of interest" description="Disordered" evidence="1">
    <location>
        <begin position="1138"/>
        <end position="1162"/>
    </location>
</feature>
<proteinExistence type="predicted"/>
<feature type="compositionally biased region" description="Low complexity" evidence="1">
    <location>
        <begin position="999"/>
        <end position="1015"/>
    </location>
</feature>
<evidence type="ECO:0000256" key="1">
    <source>
        <dbReference type="SAM" id="MobiDB-lite"/>
    </source>
</evidence>
<feature type="compositionally biased region" description="Polar residues" evidence="1">
    <location>
        <begin position="843"/>
        <end position="869"/>
    </location>
</feature>
<reference evidence="2" key="1">
    <citation type="submission" date="2023-04" db="EMBL/GenBank/DDBJ databases">
        <title>Black Yeasts Isolated from many extreme environments.</title>
        <authorList>
            <person name="Coleine C."/>
            <person name="Stajich J.E."/>
            <person name="Selbmann L."/>
        </authorList>
    </citation>
    <scope>NUCLEOTIDE SEQUENCE</scope>
    <source>
        <strain evidence="2">CCFEE 5312</strain>
    </source>
</reference>
<feature type="compositionally biased region" description="Low complexity" evidence="1">
    <location>
        <begin position="159"/>
        <end position="183"/>
    </location>
</feature>
<feature type="compositionally biased region" description="Acidic residues" evidence="1">
    <location>
        <begin position="1033"/>
        <end position="1046"/>
    </location>
</feature>
<feature type="compositionally biased region" description="Basic and acidic residues" evidence="1">
    <location>
        <begin position="26"/>
        <end position="42"/>
    </location>
</feature>
<evidence type="ECO:0000313" key="2">
    <source>
        <dbReference type="EMBL" id="KAK3053135.1"/>
    </source>
</evidence>
<feature type="compositionally biased region" description="Low complexity" evidence="1">
    <location>
        <begin position="43"/>
        <end position="74"/>
    </location>
</feature>
<name>A0AAJ0GC20_9PEZI</name>
<dbReference type="Proteomes" id="UP001271007">
    <property type="component" value="Unassembled WGS sequence"/>
</dbReference>
<organism evidence="2 3">
    <name type="scientific">Extremus antarcticus</name>
    <dbReference type="NCBI Taxonomy" id="702011"/>
    <lineage>
        <taxon>Eukaryota</taxon>
        <taxon>Fungi</taxon>
        <taxon>Dikarya</taxon>
        <taxon>Ascomycota</taxon>
        <taxon>Pezizomycotina</taxon>
        <taxon>Dothideomycetes</taxon>
        <taxon>Dothideomycetidae</taxon>
        <taxon>Mycosphaerellales</taxon>
        <taxon>Extremaceae</taxon>
        <taxon>Extremus</taxon>
    </lineage>
</organism>
<feature type="compositionally biased region" description="Basic and acidic residues" evidence="1">
    <location>
        <begin position="275"/>
        <end position="296"/>
    </location>
</feature>
<feature type="compositionally biased region" description="Pro residues" evidence="1">
    <location>
        <begin position="646"/>
        <end position="656"/>
    </location>
</feature>
<feature type="region of interest" description="Disordered" evidence="1">
    <location>
        <begin position="257"/>
        <end position="338"/>
    </location>
</feature>
<evidence type="ECO:0000313" key="3">
    <source>
        <dbReference type="Proteomes" id="UP001271007"/>
    </source>
</evidence>
<feature type="compositionally biased region" description="Polar residues" evidence="1">
    <location>
        <begin position="195"/>
        <end position="242"/>
    </location>
</feature>
<dbReference type="AlphaFoldDB" id="A0AAJ0GC20"/>
<feature type="compositionally biased region" description="Polar residues" evidence="1">
    <location>
        <begin position="145"/>
        <end position="158"/>
    </location>
</feature>
<feature type="compositionally biased region" description="Acidic residues" evidence="1">
    <location>
        <begin position="893"/>
        <end position="981"/>
    </location>
</feature>
<protein>
    <recommendedName>
        <fullName evidence="4">Ubiquitin-like protease family profile domain-containing protein</fullName>
    </recommendedName>
</protein>
<keyword evidence="3" id="KW-1185">Reference proteome</keyword>
<accession>A0AAJ0GC20</accession>
<feature type="region of interest" description="Disordered" evidence="1">
    <location>
        <begin position="644"/>
        <end position="671"/>
    </location>
</feature>
<comment type="caution">
    <text evidence="2">The sequence shown here is derived from an EMBL/GenBank/DDBJ whole genome shotgun (WGS) entry which is preliminary data.</text>
</comment>
<feature type="region of interest" description="Disordered" evidence="1">
    <location>
        <begin position="684"/>
        <end position="1057"/>
    </location>
</feature>
<gene>
    <name evidence="2" type="ORF">LTR09_005761</name>
</gene>
<feature type="compositionally biased region" description="Low complexity" evidence="1">
    <location>
        <begin position="115"/>
        <end position="131"/>
    </location>
</feature>
<feature type="compositionally biased region" description="Basic and acidic residues" evidence="1">
    <location>
        <begin position="1147"/>
        <end position="1162"/>
    </location>
</feature>
<feature type="compositionally biased region" description="Basic and acidic residues" evidence="1">
    <location>
        <begin position="703"/>
        <end position="720"/>
    </location>
</feature>
<evidence type="ECO:0008006" key="4">
    <source>
        <dbReference type="Google" id="ProtNLM"/>
    </source>
</evidence>
<feature type="compositionally biased region" description="Low complexity" evidence="1">
    <location>
        <begin position="785"/>
        <end position="797"/>
    </location>
</feature>
<dbReference type="EMBL" id="JAWDJX010000017">
    <property type="protein sequence ID" value="KAK3053135.1"/>
    <property type="molecule type" value="Genomic_DNA"/>
</dbReference>
<feature type="region of interest" description="Disordered" evidence="1">
    <location>
        <begin position="1"/>
        <end position="242"/>
    </location>
</feature>
<feature type="compositionally biased region" description="Polar residues" evidence="1">
    <location>
        <begin position="805"/>
        <end position="828"/>
    </location>
</feature>
<sequence>MARSNRQASTATGPTRRGRSAGNAALERRRSNPEDILHEARTQARAATAASRAGRVARGRSNSRSSRGSASRTTPPVRGSRRGSSRGSVAVEQPAANEQGSAGGDQEATAEVHTPRQTRQQSPQQSPVSRTSARDFATPLPPLQTSPARPSSTNRTSAQSSPTKKSPTKKSPTQKSTTQKSPTQPTPVQPLPVQNSPTQHSAQSSSIEATSVQVAPTEATTTHLSSAQQTPVVVSESPTAVSVSTIEVTESLLENGATTAGGSHLEAEQSSNPKGEGKRDRDSHGETDGDPKRQKGEQPAGQANGNGGDSNLEGSRHDAGSGDDTDNQEEVASGDSVSSCAHMAERLAAYQQVTWTPQGYRDPVTKGRMMFYDDVLRAITAVSEPRAGFAIMNDSTMQQPVNTVMPENYRIGRPEHEVLVPWTDKGHTSLFILRLRRQSESGESESYMELLHRDSARRHGHRGDGSNASPATMIVRQKLLHAGWDGGALDIHLPERQDSTAAQQQLVWTCGIHTVFNAWAYAMDLRICGQPIEKYDEFIETGMAIIRLAVLARMDSRTIWAFFTERMINADDLNGRANRARLRDEYITRRFRSELPVGIPGFDDLLQLPDSPGGRSEPIQNLTFNQLLQRYQLQQLLVDTASLKQPPKPAQAPTPAPDSTSNPRTPSVEREEFQQALAASVADMGNTAQQSGDEPPSVPEIPHSQRETSADSDTTDKAIELSKQPFDTPEPEEPAQDGEAPQPTAEQPDTVVETIEQAIRSPTQAVAPTANAIEPAARTNSQTVSQAPTTARQAPAATSPPPPESNRTSAQSAQSSLPDYVSETSSYQRDALRAQAQAHIDQARSSADRSLSSPLAPTEAQSAVASQYPPNIGPRPRTASNATQQPTQSPPAEPEEEEAGEVEVPEGEGEVEVEEGEVEEGEVEEGEVIEEEEVEVEEEEVHVEEEEEILLDEEESFYAADDNDDEALDRELFGDGDDEAADFGFDTLEQDVEDQQGEPSSFPRSAAPSPPSTRRSSLRDRLLSAAEGSQRDEQDDDADDEDEEEQQPGSGAQRPSLAEIVAREEERRLSGGDGLEEHLRSELESEVDMRVALATQGMAQTEEDEAFDEMLTAMPQGGVEQAAPTAALTGYGGVVAPVAPSSSSSPDRGDPGARDRFWRGRC</sequence>
<feature type="compositionally biased region" description="Polar residues" evidence="1">
    <location>
        <begin position="1"/>
        <end position="13"/>
    </location>
</feature>
<feature type="compositionally biased region" description="Polar residues" evidence="1">
    <location>
        <begin position="878"/>
        <end position="887"/>
    </location>
</feature>